<proteinExistence type="predicted"/>
<protein>
    <submittedName>
        <fullName evidence="3">Sirohydrochlorin chelatase</fullName>
    </submittedName>
</protein>
<gene>
    <name evidence="3" type="ORF">FZC76_15030</name>
</gene>
<dbReference type="Pfam" id="PF01903">
    <property type="entry name" value="CbiX"/>
    <property type="match status" value="2"/>
</dbReference>
<keyword evidence="2" id="KW-0456">Lyase</keyword>
<dbReference type="InterPro" id="IPR002762">
    <property type="entry name" value="CbiX-like"/>
</dbReference>
<keyword evidence="1" id="KW-0479">Metal-binding</keyword>
<evidence type="ECO:0000313" key="4">
    <source>
        <dbReference type="Proteomes" id="UP000322524"/>
    </source>
</evidence>
<dbReference type="InterPro" id="IPR050963">
    <property type="entry name" value="Sirohydro_Cobaltochel/CbiX"/>
</dbReference>
<dbReference type="PANTHER" id="PTHR33542">
    <property type="entry name" value="SIROHYDROCHLORIN FERROCHELATASE, CHLOROPLASTIC"/>
    <property type="match status" value="1"/>
</dbReference>
<evidence type="ECO:0000256" key="2">
    <source>
        <dbReference type="ARBA" id="ARBA00023239"/>
    </source>
</evidence>
<dbReference type="OrthoDB" id="9797895at2"/>
<comment type="caution">
    <text evidence="3">The sequence shown here is derived from an EMBL/GenBank/DDBJ whole genome shotgun (WGS) entry which is preliminary data.</text>
</comment>
<organism evidence="3 4">
    <name type="scientific">Sutcliffiella horikoshii</name>
    <dbReference type="NCBI Taxonomy" id="79883"/>
    <lineage>
        <taxon>Bacteria</taxon>
        <taxon>Bacillati</taxon>
        <taxon>Bacillota</taxon>
        <taxon>Bacilli</taxon>
        <taxon>Bacillales</taxon>
        <taxon>Bacillaceae</taxon>
        <taxon>Sutcliffiella</taxon>
    </lineage>
</organism>
<dbReference type="CDD" id="cd03414">
    <property type="entry name" value="CbiX_SirB_C"/>
    <property type="match status" value="1"/>
</dbReference>
<sequence length="255" mass="27832">MVTRAILYVGHGTRSRKGAEEAKEFLQRVIARVDTPIQEISFLELTEPYIPEGFERCVAKGATEITVVPIFLLTAGHIKEDIPEALEPLRMKYPNVSVEVAPAFGVQERIVDAISELVRSAVGKVDAGDSVLLVGRGSSDPAIHEAFAEIKTGLAERLGVFRVSVCYLAATTPLFAEGIESISSDATGRVLVVPYLLFAGLLLSEVEREVRKRQHAGQDILLIEPLSRHEVIQDIVVERANVSEKEGARVATVNH</sequence>
<evidence type="ECO:0000313" key="3">
    <source>
        <dbReference type="EMBL" id="TYS67868.1"/>
    </source>
</evidence>
<reference evidence="3 4" key="1">
    <citation type="submission" date="2019-08" db="EMBL/GenBank/DDBJ databases">
        <title>Bacillus genomes from the desert of Cuatro Cienegas, Coahuila.</title>
        <authorList>
            <person name="Olmedo-Alvarez G."/>
        </authorList>
    </citation>
    <scope>NUCLEOTIDE SEQUENCE [LARGE SCALE GENOMIC DNA]</scope>
    <source>
        <strain evidence="3 4">CH28_1T</strain>
    </source>
</reference>
<dbReference type="Gene3D" id="3.40.50.1400">
    <property type="match status" value="2"/>
</dbReference>
<dbReference type="PANTHER" id="PTHR33542:SF3">
    <property type="entry name" value="SIROHYDROCHLORIN FERROCHELATASE, CHLOROPLASTIC"/>
    <property type="match status" value="1"/>
</dbReference>
<name>A0A5D4SZV0_9BACI</name>
<dbReference type="CDD" id="cd03416">
    <property type="entry name" value="CbiX_SirB_N"/>
    <property type="match status" value="1"/>
</dbReference>
<evidence type="ECO:0000256" key="1">
    <source>
        <dbReference type="ARBA" id="ARBA00022723"/>
    </source>
</evidence>
<dbReference type="STRING" id="79883.GCA_001636495_00163"/>
<dbReference type="SUPFAM" id="SSF53800">
    <property type="entry name" value="Chelatase"/>
    <property type="match status" value="1"/>
</dbReference>
<dbReference type="AlphaFoldDB" id="A0A5D4SZV0"/>
<dbReference type="Proteomes" id="UP000322524">
    <property type="component" value="Unassembled WGS sequence"/>
</dbReference>
<accession>A0A5D4SZV0</accession>
<dbReference type="GO" id="GO:0046872">
    <property type="term" value="F:metal ion binding"/>
    <property type="evidence" value="ECO:0007669"/>
    <property type="project" value="UniProtKB-KW"/>
</dbReference>
<dbReference type="GO" id="GO:0016829">
    <property type="term" value="F:lyase activity"/>
    <property type="evidence" value="ECO:0007669"/>
    <property type="project" value="UniProtKB-KW"/>
</dbReference>
<dbReference type="EMBL" id="VTEV01000005">
    <property type="protein sequence ID" value="TYS67868.1"/>
    <property type="molecule type" value="Genomic_DNA"/>
</dbReference>